<protein>
    <submittedName>
        <fullName evidence="3">Transcriptional regulator, XRE family</fullName>
    </submittedName>
</protein>
<dbReference type="InterPro" id="IPR010982">
    <property type="entry name" value="Lambda_DNA-bd_dom_sf"/>
</dbReference>
<dbReference type="SUPFAM" id="SSF47413">
    <property type="entry name" value="lambda repressor-like DNA-binding domains"/>
    <property type="match status" value="1"/>
</dbReference>
<dbReference type="eggNOG" id="COG1396">
    <property type="taxonomic scope" value="Bacteria"/>
</dbReference>
<dbReference type="CDD" id="cd00093">
    <property type="entry name" value="HTH_XRE"/>
    <property type="match status" value="1"/>
</dbReference>
<dbReference type="RefSeq" id="WP_033517168.1">
    <property type="nucleotide sequence ID" value="NZ_JGYV01000009.1"/>
</dbReference>
<dbReference type="STRING" id="1688.BCUN_1111"/>
<dbReference type="InterPro" id="IPR001387">
    <property type="entry name" value="Cro/C1-type_HTH"/>
</dbReference>
<organism evidence="3 4">
    <name type="scientific">Bifidobacterium cuniculi</name>
    <dbReference type="NCBI Taxonomy" id="1688"/>
    <lineage>
        <taxon>Bacteria</taxon>
        <taxon>Bacillati</taxon>
        <taxon>Actinomycetota</taxon>
        <taxon>Actinomycetes</taxon>
        <taxon>Bifidobacteriales</taxon>
        <taxon>Bifidobacteriaceae</taxon>
        <taxon>Bifidobacterium</taxon>
    </lineage>
</organism>
<evidence type="ECO:0000313" key="4">
    <source>
        <dbReference type="Proteomes" id="UP000029067"/>
    </source>
</evidence>
<evidence type="ECO:0000256" key="1">
    <source>
        <dbReference type="SAM" id="MobiDB-lite"/>
    </source>
</evidence>
<dbReference type="Pfam" id="PF01381">
    <property type="entry name" value="HTH_3"/>
    <property type="match status" value="1"/>
</dbReference>
<dbReference type="Proteomes" id="UP000029067">
    <property type="component" value="Unassembled WGS sequence"/>
</dbReference>
<dbReference type="GO" id="GO:0003677">
    <property type="term" value="F:DNA binding"/>
    <property type="evidence" value="ECO:0007669"/>
    <property type="project" value="InterPro"/>
</dbReference>
<dbReference type="AlphaFoldDB" id="A0A087AWN5"/>
<dbReference type="EMBL" id="JGYV01000009">
    <property type="protein sequence ID" value="KFI63185.1"/>
    <property type="molecule type" value="Genomic_DNA"/>
</dbReference>
<dbReference type="SMART" id="SM00530">
    <property type="entry name" value="HTH_XRE"/>
    <property type="match status" value="1"/>
</dbReference>
<dbReference type="Gene3D" id="1.10.260.40">
    <property type="entry name" value="lambda repressor-like DNA-binding domains"/>
    <property type="match status" value="1"/>
</dbReference>
<sequence>MGMIPVHSIRQVTVLLRDARKSLGWTQDELAERAGLTRSWVSMLESGRIGAPGMDRILRLCSILEVDLLMRISEADGGISPVHPPHLDESQPKQHPTPTPLPPETEFADDDLQEDTAVDFPVQVSGANARRVNRIMERLAQRAETTGVPAQ</sequence>
<comment type="caution">
    <text evidence="3">The sequence shown here is derived from an EMBL/GenBank/DDBJ whole genome shotgun (WGS) entry which is preliminary data.</text>
</comment>
<accession>A0A087AWN5</accession>
<reference evidence="3 4" key="1">
    <citation type="submission" date="2014-03" db="EMBL/GenBank/DDBJ databases">
        <title>Genomics of Bifidobacteria.</title>
        <authorList>
            <person name="Ventura M."/>
            <person name="Milani C."/>
            <person name="Lugli G.A."/>
        </authorList>
    </citation>
    <scope>NUCLEOTIDE SEQUENCE [LARGE SCALE GENOMIC DNA]</scope>
    <source>
        <strain evidence="3 4">LMG 10738</strain>
    </source>
</reference>
<dbReference type="OrthoDB" id="4557883at2"/>
<dbReference type="PROSITE" id="PS50943">
    <property type="entry name" value="HTH_CROC1"/>
    <property type="match status" value="1"/>
</dbReference>
<feature type="region of interest" description="Disordered" evidence="1">
    <location>
        <begin position="77"/>
        <end position="110"/>
    </location>
</feature>
<keyword evidence="4" id="KW-1185">Reference proteome</keyword>
<name>A0A087AWN5_9BIFI</name>
<gene>
    <name evidence="3" type="ORF">BCUN_1111</name>
</gene>
<evidence type="ECO:0000259" key="2">
    <source>
        <dbReference type="PROSITE" id="PS50943"/>
    </source>
</evidence>
<proteinExistence type="predicted"/>
<evidence type="ECO:0000313" key="3">
    <source>
        <dbReference type="EMBL" id="KFI63185.1"/>
    </source>
</evidence>
<feature type="domain" description="HTH cro/C1-type" evidence="2">
    <location>
        <begin position="16"/>
        <end position="69"/>
    </location>
</feature>